<keyword evidence="2" id="KW-1133">Transmembrane helix</keyword>
<dbReference type="SUPFAM" id="SSF49299">
    <property type="entry name" value="PKD domain"/>
    <property type="match status" value="1"/>
</dbReference>
<dbReference type="HOGENOM" id="CLU_616259_0_0_2"/>
<sequence>MKMIEPREVKSRTGFLHLISGIILILFFTIAVFPVSASGIEANREISTGTATGIAYTGGSFTVTVNISTDQNIEALALDENLPEGWNVNVVESAGATFQNIETFKESTLEWVWVESLQAGGEKTIVYRVTVPPSAAPGNFRLSGNISAYSVSAIPVTGDLEIIVTCPPPEANFSASPLSGTSPLKVQFTDLSTGNPDSWEWDFDGNGITDSLEKNPVWTYETAGTYTVILRAVNKTYGNDTRTKTGYITVIEEIQSSGGSSGSRGSGGSGGGGGGGGSPESTRNVELKEISNEQVFKGVHTCYTFRGETNDVVAIEFDPKKNFGKTTTIVEMLKNTSILVKKPAPGTVYKNLNIWVGNSGFSSSENLENASISFRVNRIWLSENSIGENTITLYRYSDDTWNELSTVLTGEDEDFFYFKAKTPGFSPFAISGPDEKSQPIEITPAREENNLMSKGETPEEENKGNMVSHTEKESESAPGAGVLFAAAGVLASYAAMKKSKLE</sequence>
<evidence type="ECO:0000256" key="2">
    <source>
        <dbReference type="SAM" id="Phobius"/>
    </source>
</evidence>
<dbReference type="NCBIfam" id="TIGR04213">
    <property type="entry name" value="PGF_pre_PGF"/>
    <property type="match status" value="1"/>
</dbReference>
<feature type="region of interest" description="Disordered" evidence="1">
    <location>
        <begin position="445"/>
        <end position="478"/>
    </location>
</feature>
<dbReference type="InterPro" id="IPR035986">
    <property type="entry name" value="PKD_dom_sf"/>
</dbReference>
<feature type="transmembrane region" description="Helical" evidence="2">
    <location>
        <begin position="15"/>
        <end position="37"/>
    </location>
</feature>
<dbReference type="Proteomes" id="UP000033058">
    <property type="component" value="Chromosome"/>
</dbReference>
<keyword evidence="2" id="KW-0812">Transmembrane</keyword>
<dbReference type="PROSITE" id="PS50093">
    <property type="entry name" value="PKD"/>
    <property type="match status" value="1"/>
</dbReference>
<dbReference type="CDD" id="cd00146">
    <property type="entry name" value="PKD"/>
    <property type="match status" value="1"/>
</dbReference>
<dbReference type="SMART" id="SM00089">
    <property type="entry name" value="PKD"/>
    <property type="match status" value="1"/>
</dbReference>
<evidence type="ECO:0000256" key="1">
    <source>
        <dbReference type="SAM" id="MobiDB-lite"/>
    </source>
</evidence>
<dbReference type="AlphaFoldDB" id="A0A0E3Q074"/>
<dbReference type="PANTHER" id="PTHR36842:SF1">
    <property type="entry name" value="PROTEIN TOLB"/>
    <property type="match status" value="1"/>
</dbReference>
<dbReference type="Gene3D" id="2.60.40.10">
    <property type="entry name" value="Immunoglobulins"/>
    <property type="match status" value="1"/>
</dbReference>
<evidence type="ECO:0000259" key="3">
    <source>
        <dbReference type="PROSITE" id="PS50093"/>
    </source>
</evidence>
<dbReference type="RefSeq" id="WP_048036743.1">
    <property type="nucleotide sequence ID" value="NZ_CP009509.1"/>
</dbReference>
<dbReference type="InterPro" id="IPR026453">
    <property type="entry name" value="PGF_pre_PGF"/>
</dbReference>
<keyword evidence="2" id="KW-0472">Membrane</keyword>
<feature type="compositionally biased region" description="Basic and acidic residues" evidence="1">
    <location>
        <begin position="456"/>
        <end position="475"/>
    </location>
</feature>
<organism evidence="4 5">
    <name type="scientific">Methanosarcina mazei WWM610</name>
    <dbReference type="NCBI Taxonomy" id="1434117"/>
    <lineage>
        <taxon>Archaea</taxon>
        <taxon>Methanobacteriati</taxon>
        <taxon>Methanobacteriota</taxon>
        <taxon>Stenosarchaea group</taxon>
        <taxon>Methanomicrobia</taxon>
        <taxon>Methanosarcinales</taxon>
        <taxon>Methanosarcinaceae</taxon>
        <taxon>Methanosarcina</taxon>
    </lineage>
</organism>
<dbReference type="InterPro" id="IPR013783">
    <property type="entry name" value="Ig-like_fold"/>
</dbReference>
<name>A0A0E3Q074_METMZ</name>
<dbReference type="PANTHER" id="PTHR36842">
    <property type="entry name" value="PROTEIN TOLB HOMOLOG"/>
    <property type="match status" value="1"/>
</dbReference>
<accession>A0A0E3Q074</accession>
<feature type="region of interest" description="Disordered" evidence="1">
    <location>
        <begin position="255"/>
        <end position="283"/>
    </location>
</feature>
<evidence type="ECO:0000313" key="4">
    <source>
        <dbReference type="EMBL" id="AKB41404.1"/>
    </source>
</evidence>
<dbReference type="InterPro" id="IPR022409">
    <property type="entry name" value="PKD/Chitinase_dom"/>
</dbReference>
<gene>
    <name evidence="4" type="ORF">MSMAW_2413</name>
</gene>
<dbReference type="GeneID" id="24852168"/>
<dbReference type="EMBL" id="CP009509">
    <property type="protein sequence ID" value="AKB41404.1"/>
    <property type="molecule type" value="Genomic_DNA"/>
</dbReference>
<dbReference type="InterPro" id="IPR000601">
    <property type="entry name" value="PKD_dom"/>
</dbReference>
<evidence type="ECO:0000313" key="5">
    <source>
        <dbReference type="Proteomes" id="UP000033058"/>
    </source>
</evidence>
<protein>
    <submittedName>
        <fullName evidence="4">Cell surface protein</fullName>
    </submittedName>
</protein>
<feature type="domain" description="PKD" evidence="3">
    <location>
        <begin position="169"/>
        <end position="250"/>
    </location>
</feature>
<reference evidence="4 5" key="1">
    <citation type="submission" date="2014-07" db="EMBL/GenBank/DDBJ databases">
        <title>Methanogenic archaea and the global carbon cycle.</title>
        <authorList>
            <person name="Henriksen J.R."/>
            <person name="Luke J."/>
            <person name="Reinhart S."/>
            <person name="Benedict M.N."/>
            <person name="Youngblut N.D."/>
            <person name="Metcalf M.E."/>
            <person name="Whitaker R.J."/>
            <person name="Metcalf W.W."/>
        </authorList>
    </citation>
    <scope>NUCLEOTIDE SEQUENCE [LARGE SCALE GENOMIC DNA]</scope>
    <source>
        <strain evidence="4 5">WWM610</strain>
    </source>
</reference>
<dbReference type="Pfam" id="PF18911">
    <property type="entry name" value="PKD_4"/>
    <property type="match status" value="1"/>
</dbReference>
<feature type="compositionally biased region" description="Gly residues" evidence="1">
    <location>
        <begin position="259"/>
        <end position="278"/>
    </location>
</feature>
<proteinExistence type="predicted"/>
<dbReference type="FunFam" id="2.60.40.10:FF:000270">
    <property type="entry name" value="Cell surface protein"/>
    <property type="match status" value="1"/>
</dbReference>
<dbReference type="PATRIC" id="fig|1434117.4.peg.3077"/>